<comment type="caution">
    <text evidence="7">The sequence shown here is derived from an EMBL/GenBank/DDBJ whole genome shotgun (WGS) entry which is preliminary data.</text>
</comment>
<dbReference type="AlphaFoldDB" id="A0A955ECL0"/>
<dbReference type="InterPro" id="IPR001684">
    <property type="entry name" value="Ribosomal_bL27"/>
</dbReference>
<accession>A0A955ECL0</accession>
<dbReference type="GO" id="GO:0003735">
    <property type="term" value="F:structural constituent of ribosome"/>
    <property type="evidence" value="ECO:0007669"/>
    <property type="project" value="InterPro"/>
</dbReference>
<keyword evidence="2 7" id="KW-0689">Ribosomal protein</keyword>
<dbReference type="PROSITE" id="PS00831">
    <property type="entry name" value="RIBOSOMAL_L27"/>
    <property type="match status" value="1"/>
</dbReference>
<proteinExistence type="inferred from homology"/>
<evidence type="ECO:0000256" key="3">
    <source>
        <dbReference type="ARBA" id="ARBA00023274"/>
    </source>
</evidence>
<dbReference type="Gene3D" id="2.40.50.100">
    <property type="match status" value="1"/>
</dbReference>
<dbReference type="Pfam" id="PF01016">
    <property type="entry name" value="Ribosomal_L27"/>
    <property type="match status" value="1"/>
</dbReference>
<evidence type="ECO:0000256" key="4">
    <source>
        <dbReference type="ARBA" id="ARBA00035175"/>
    </source>
</evidence>
<reference evidence="7" key="2">
    <citation type="journal article" date="2021" name="Microbiome">
        <title>Successional dynamics and alternative stable states in a saline activated sludge microbial community over 9 years.</title>
        <authorList>
            <person name="Wang Y."/>
            <person name="Ye J."/>
            <person name="Ju F."/>
            <person name="Liu L."/>
            <person name="Boyd J.A."/>
            <person name="Deng Y."/>
            <person name="Parks D.H."/>
            <person name="Jiang X."/>
            <person name="Yin X."/>
            <person name="Woodcroft B.J."/>
            <person name="Tyson G.W."/>
            <person name="Hugenholtz P."/>
            <person name="Polz M.F."/>
            <person name="Zhang T."/>
        </authorList>
    </citation>
    <scope>NUCLEOTIDE SEQUENCE</scope>
    <source>
        <strain evidence="7">HKST-UBA79</strain>
    </source>
</reference>
<reference evidence="7" key="1">
    <citation type="submission" date="2020-04" db="EMBL/GenBank/DDBJ databases">
        <authorList>
            <person name="Zhang T."/>
        </authorList>
    </citation>
    <scope>NUCLEOTIDE SEQUENCE</scope>
    <source>
        <strain evidence="7">HKST-UBA79</strain>
    </source>
</reference>
<organism evidence="7 8">
    <name type="scientific">candidate division WWE3 bacterium</name>
    <dbReference type="NCBI Taxonomy" id="2053526"/>
    <lineage>
        <taxon>Bacteria</taxon>
        <taxon>Katanobacteria</taxon>
    </lineage>
</organism>
<dbReference type="GO" id="GO:1990904">
    <property type="term" value="C:ribonucleoprotein complex"/>
    <property type="evidence" value="ECO:0007669"/>
    <property type="project" value="UniProtKB-KW"/>
</dbReference>
<name>A0A955ECL0_UNCKA</name>
<dbReference type="InterPro" id="IPR018261">
    <property type="entry name" value="Ribosomal_bL27_CS"/>
</dbReference>
<evidence type="ECO:0000256" key="6">
    <source>
        <dbReference type="SAM" id="MobiDB-lite"/>
    </source>
</evidence>
<evidence type="ECO:0000313" key="8">
    <source>
        <dbReference type="Proteomes" id="UP000740557"/>
    </source>
</evidence>
<evidence type="ECO:0000313" key="7">
    <source>
        <dbReference type="EMBL" id="MCA9308083.1"/>
    </source>
</evidence>
<sequence>MAHKKAGSSKATQGGNVKGKHLGVKTFGEAVVQPGTIIVRQRGKHFLPGKNVGLGKDFTIFSKIHGIVKFVNTNDKRKRIDVEKMLA</sequence>
<dbReference type="PANTHER" id="PTHR15893:SF0">
    <property type="entry name" value="LARGE RIBOSOMAL SUBUNIT PROTEIN BL27M"/>
    <property type="match status" value="1"/>
</dbReference>
<comment type="similarity">
    <text evidence="1">Belongs to the bacterial ribosomal protein bL27 family.</text>
</comment>
<evidence type="ECO:0000256" key="2">
    <source>
        <dbReference type="ARBA" id="ARBA00022980"/>
    </source>
</evidence>
<dbReference type="PANTHER" id="PTHR15893">
    <property type="entry name" value="RIBOSOMAL PROTEIN L27"/>
    <property type="match status" value="1"/>
</dbReference>
<gene>
    <name evidence="7" type="ORF">KC980_01090</name>
</gene>
<dbReference type="SUPFAM" id="SSF110324">
    <property type="entry name" value="Ribosomal L27 protein-like"/>
    <property type="match status" value="1"/>
</dbReference>
<protein>
    <recommendedName>
        <fullName evidence="4">Large ribosomal subunit protein bL27</fullName>
    </recommendedName>
    <alternativeName>
        <fullName evidence="5">50S ribosomal protein L27</fullName>
    </alternativeName>
</protein>
<keyword evidence="3" id="KW-0687">Ribonucleoprotein</keyword>
<dbReference type="PRINTS" id="PR00063">
    <property type="entry name" value="RIBOSOMALL27"/>
</dbReference>
<dbReference type="GO" id="GO:0005840">
    <property type="term" value="C:ribosome"/>
    <property type="evidence" value="ECO:0007669"/>
    <property type="project" value="UniProtKB-KW"/>
</dbReference>
<dbReference type="Proteomes" id="UP000740557">
    <property type="component" value="Unassembled WGS sequence"/>
</dbReference>
<dbReference type="EMBL" id="JAGQNX010000030">
    <property type="protein sequence ID" value="MCA9308083.1"/>
    <property type="molecule type" value="Genomic_DNA"/>
</dbReference>
<evidence type="ECO:0000256" key="1">
    <source>
        <dbReference type="ARBA" id="ARBA00010797"/>
    </source>
</evidence>
<dbReference type="GO" id="GO:0006412">
    <property type="term" value="P:translation"/>
    <property type="evidence" value="ECO:0007669"/>
    <property type="project" value="InterPro"/>
</dbReference>
<evidence type="ECO:0000256" key="5">
    <source>
        <dbReference type="ARBA" id="ARBA00035477"/>
    </source>
</evidence>
<feature type="region of interest" description="Disordered" evidence="6">
    <location>
        <begin position="1"/>
        <end position="20"/>
    </location>
</feature>